<dbReference type="AlphaFoldDB" id="N8WRU3"/>
<dbReference type="PATRIC" id="fig|1217675.3.peg.58"/>
<dbReference type="Proteomes" id="UP000018438">
    <property type="component" value="Unassembled WGS sequence"/>
</dbReference>
<reference evidence="1 2" key="1">
    <citation type="submission" date="2013-02" db="EMBL/GenBank/DDBJ databases">
        <title>The Genome Sequence of Acinetobacter schindleri NIPH 900.</title>
        <authorList>
            <consortium name="The Broad Institute Genome Sequencing Platform"/>
            <consortium name="The Broad Institute Genome Sequencing Center for Infectious Disease"/>
            <person name="Cerqueira G."/>
            <person name="Feldgarden M."/>
            <person name="Courvalin P."/>
            <person name="Perichon B."/>
            <person name="Grillot-Courvalin C."/>
            <person name="Clermont D."/>
            <person name="Rocha E."/>
            <person name="Yoon E.-J."/>
            <person name="Nemec A."/>
            <person name="Walker B."/>
            <person name="Young S.K."/>
            <person name="Zeng Q."/>
            <person name="Gargeya S."/>
            <person name="Fitzgerald M."/>
            <person name="Haas B."/>
            <person name="Abouelleil A."/>
            <person name="Alvarado L."/>
            <person name="Arachchi H.M."/>
            <person name="Berlin A.M."/>
            <person name="Chapman S.B."/>
            <person name="Dewar J."/>
            <person name="Goldberg J."/>
            <person name="Griggs A."/>
            <person name="Gujja S."/>
            <person name="Hansen M."/>
            <person name="Howarth C."/>
            <person name="Imamovic A."/>
            <person name="Larimer J."/>
            <person name="McCowan C."/>
            <person name="Murphy C."/>
            <person name="Neiman D."/>
            <person name="Pearson M."/>
            <person name="Priest M."/>
            <person name="Roberts A."/>
            <person name="Saif S."/>
            <person name="Shea T."/>
            <person name="Sisk P."/>
            <person name="Sykes S."/>
            <person name="Wortman J."/>
            <person name="Nusbaum C."/>
            <person name="Birren B."/>
        </authorList>
    </citation>
    <scope>NUCLEOTIDE SEQUENCE [LARGE SCALE GENOMIC DNA]</scope>
    <source>
        <strain evidence="1 2">NIPH 900</strain>
    </source>
</reference>
<dbReference type="EMBL" id="APPI01000003">
    <property type="protein sequence ID" value="ENV14716.1"/>
    <property type="molecule type" value="Genomic_DNA"/>
</dbReference>
<dbReference type="HOGENOM" id="CLU_3371543_0_0_6"/>
<name>N8WRU3_9GAMM</name>
<gene>
    <name evidence="1" type="ORF">F965_00062</name>
</gene>
<keyword evidence="2" id="KW-1185">Reference proteome</keyword>
<proteinExistence type="predicted"/>
<organism evidence="1 2">
    <name type="scientific">Acinetobacter schindleri NIPH 900</name>
    <dbReference type="NCBI Taxonomy" id="1217675"/>
    <lineage>
        <taxon>Bacteria</taxon>
        <taxon>Pseudomonadati</taxon>
        <taxon>Pseudomonadota</taxon>
        <taxon>Gammaproteobacteria</taxon>
        <taxon>Moraxellales</taxon>
        <taxon>Moraxellaceae</taxon>
        <taxon>Acinetobacter</taxon>
    </lineage>
</organism>
<accession>N8WRU3</accession>
<sequence length="34" mass="3801">MNIDVKPDIGFDFQDYQGISPFENLALVIGEEGE</sequence>
<evidence type="ECO:0000313" key="2">
    <source>
        <dbReference type="Proteomes" id="UP000018438"/>
    </source>
</evidence>
<evidence type="ECO:0000313" key="1">
    <source>
        <dbReference type="EMBL" id="ENV14716.1"/>
    </source>
</evidence>
<protein>
    <submittedName>
        <fullName evidence="1">Uncharacterized protein</fullName>
    </submittedName>
</protein>
<comment type="caution">
    <text evidence="1">The sequence shown here is derived from an EMBL/GenBank/DDBJ whole genome shotgun (WGS) entry which is preliminary data.</text>
</comment>